<dbReference type="Proteomes" id="UP001526147">
    <property type="component" value="Unassembled WGS sequence"/>
</dbReference>
<accession>A0ABT3DIR5</accession>
<proteinExistence type="predicted"/>
<dbReference type="Pfam" id="PF07070">
    <property type="entry name" value="Spo0M"/>
    <property type="match status" value="1"/>
</dbReference>
<dbReference type="InterPro" id="IPR009776">
    <property type="entry name" value="Spore_0_M"/>
</dbReference>
<sequence>MMLLRKYMSLLGVGSAVIDLILPKDTYKRGDLINGFFHLKGGTIEQQLKRIDSDLVLIDRNTDIEKVIDTATILSSKLINPEEDSKVSFTFKLPEDIPASTDSISYRFKTRLTFNEGVESKDQDIIQVI</sequence>
<evidence type="ECO:0000313" key="1">
    <source>
        <dbReference type="EMBL" id="MCV9886949.1"/>
    </source>
</evidence>
<name>A0ABT3DIR5_9BACI</name>
<dbReference type="EMBL" id="JAOYEY010000043">
    <property type="protein sequence ID" value="MCV9886949.1"/>
    <property type="molecule type" value="Genomic_DNA"/>
</dbReference>
<dbReference type="PANTHER" id="PTHR40053:SF1">
    <property type="entry name" value="SPORULATION-CONTROL PROTEIN SPO0M"/>
    <property type="match status" value="1"/>
</dbReference>
<dbReference type="PANTHER" id="PTHR40053">
    <property type="entry name" value="SPORULATION-CONTROL PROTEIN SPO0M"/>
    <property type="match status" value="1"/>
</dbReference>
<comment type="caution">
    <text evidence="1">The sequence shown here is derived from an EMBL/GenBank/DDBJ whole genome shotgun (WGS) entry which is preliminary data.</text>
</comment>
<reference evidence="1 2" key="1">
    <citation type="submission" date="2022-10" db="EMBL/GenBank/DDBJ databases">
        <title>Draft genome assembly of moderately radiation resistant bacterium Metabacillus halosaccharovorans.</title>
        <authorList>
            <person name="Pal S."/>
            <person name="Gopinathan A."/>
        </authorList>
    </citation>
    <scope>NUCLEOTIDE SEQUENCE [LARGE SCALE GENOMIC DNA]</scope>
    <source>
        <strain evidence="1 2">VITHBRA001</strain>
    </source>
</reference>
<protein>
    <submittedName>
        <fullName evidence="1">Sporulation protein</fullName>
    </submittedName>
</protein>
<keyword evidence="2" id="KW-1185">Reference proteome</keyword>
<gene>
    <name evidence="1" type="ORF">OIH86_15020</name>
</gene>
<organism evidence="1 2">
    <name type="scientific">Metabacillus halosaccharovorans</name>
    <dbReference type="NCBI Taxonomy" id="930124"/>
    <lineage>
        <taxon>Bacteria</taxon>
        <taxon>Bacillati</taxon>
        <taxon>Bacillota</taxon>
        <taxon>Bacilli</taxon>
        <taxon>Bacillales</taxon>
        <taxon>Bacillaceae</taxon>
        <taxon>Metabacillus</taxon>
    </lineage>
</organism>
<evidence type="ECO:0000313" key="2">
    <source>
        <dbReference type="Proteomes" id="UP001526147"/>
    </source>
</evidence>
<dbReference type="RefSeq" id="WP_232230089.1">
    <property type="nucleotide sequence ID" value="NZ_JAOYEY010000043.1"/>
</dbReference>